<evidence type="ECO:0000256" key="2">
    <source>
        <dbReference type="ARBA" id="ARBA00023015"/>
    </source>
</evidence>
<dbReference type="CDD" id="cd11453">
    <property type="entry name" value="bHLH_AtBIM_like"/>
    <property type="match status" value="1"/>
</dbReference>
<dbReference type="SUPFAM" id="SSF47459">
    <property type="entry name" value="HLH, helix-loop-helix DNA-binding domain"/>
    <property type="match status" value="1"/>
</dbReference>
<dbReference type="GO" id="GO:0003677">
    <property type="term" value="F:DNA binding"/>
    <property type="evidence" value="ECO:0007669"/>
    <property type="project" value="UniProtKB-KW"/>
</dbReference>
<sequence>MRNPAKGSHEEEDYEEDDFGSRKEGPSSNTNNSNSKDAKNNDKANAIRSKHSVTEQRRRSKINERFQILRDLVPHSDQKRDTASFLLEVIEYVQYLQEKVQKYDGSYPGWNSEPMKLIPWRNSHWRVQSFAGHPQAIKNGPGSAFPGKFDENNISIAPTMITSTQSPVESDPSRDVPSKALECQPEMANKGIPVPMPQSASLSGPTRSDAVLAHPLQVSVSDSQSTQCATTSDAQNQQEELMIEGGTISITSSYSQGLLNTVAQALQNAGLDLSQAGISVQIDLGKRANRALSSGTSISKDYENPPSSNQTMIHQRDTGGREDSDQAQKRAGVRRWRLAALQAPNPRDGSFNIVVRSLVEGLSVSLEGVGFWRGDRWTTWDFVCLHQEHRISDGAAAFGFCPLHQSRSQCWFRSWLWPWAWAGFCYGWGGLMMREFLGGWVSLGVRALKVQRRSGRQRIERVSLRQLWVALRLDSALAATTLTQWLRRVTVKYFSPLRFCVLFSSAISGTRTRALTFWRRINLLRGPKRQSGGGLSGVLAEAQLQQTSAEQQRRGSSDSAQLEAVHSLVLRNHDQALKLLSPQISFNQTPQLLHFDPNHILGI</sequence>
<dbReference type="InterPro" id="IPR044295">
    <property type="entry name" value="BIM1/2/3"/>
</dbReference>
<keyword evidence="5" id="KW-0539">Nucleus</keyword>
<evidence type="ECO:0000313" key="8">
    <source>
        <dbReference type="EMBL" id="EXB44901.1"/>
    </source>
</evidence>
<dbReference type="eggNOG" id="ENOG502QSGG">
    <property type="taxonomic scope" value="Eukaryota"/>
</dbReference>
<dbReference type="PROSITE" id="PS50888">
    <property type="entry name" value="BHLH"/>
    <property type="match status" value="1"/>
</dbReference>
<dbReference type="Proteomes" id="UP000030645">
    <property type="component" value="Unassembled WGS sequence"/>
</dbReference>
<name>W9QP19_9ROSA</name>
<keyword evidence="9" id="KW-1185">Reference proteome</keyword>
<gene>
    <name evidence="8" type="ORF">L484_026486</name>
</gene>
<comment type="subcellular location">
    <subcellularLocation>
        <location evidence="1">Nucleus</location>
    </subcellularLocation>
</comment>
<dbReference type="Pfam" id="PF00010">
    <property type="entry name" value="HLH"/>
    <property type="match status" value="1"/>
</dbReference>
<dbReference type="GO" id="GO:0046983">
    <property type="term" value="F:protein dimerization activity"/>
    <property type="evidence" value="ECO:0007669"/>
    <property type="project" value="InterPro"/>
</dbReference>
<feature type="compositionally biased region" description="Basic and acidic residues" evidence="6">
    <location>
        <begin position="314"/>
        <end position="328"/>
    </location>
</feature>
<evidence type="ECO:0000256" key="1">
    <source>
        <dbReference type="ARBA" id="ARBA00004123"/>
    </source>
</evidence>
<evidence type="ECO:0000259" key="7">
    <source>
        <dbReference type="PROSITE" id="PS50888"/>
    </source>
</evidence>
<dbReference type="AlphaFoldDB" id="W9QP19"/>
<keyword evidence="3" id="KW-0238">DNA-binding</keyword>
<evidence type="ECO:0000256" key="5">
    <source>
        <dbReference type="ARBA" id="ARBA00023242"/>
    </source>
</evidence>
<reference evidence="9" key="1">
    <citation type="submission" date="2013-01" db="EMBL/GenBank/DDBJ databases">
        <title>Draft Genome Sequence of a Mulberry Tree, Morus notabilis C.K. Schneid.</title>
        <authorList>
            <person name="He N."/>
            <person name="Zhao S."/>
        </authorList>
    </citation>
    <scope>NUCLEOTIDE SEQUENCE</scope>
</reference>
<dbReference type="EMBL" id="KE343883">
    <property type="protein sequence ID" value="EXB44901.1"/>
    <property type="molecule type" value="Genomic_DNA"/>
</dbReference>
<dbReference type="PANTHER" id="PTHR46412">
    <property type="entry name" value="BES1-INTERACTING MYC-LIKE PROTEIN"/>
    <property type="match status" value="1"/>
</dbReference>
<accession>W9QP19</accession>
<feature type="compositionally biased region" description="Polar residues" evidence="6">
    <location>
        <begin position="295"/>
        <end position="313"/>
    </location>
</feature>
<protein>
    <recommendedName>
        <fullName evidence="7">BHLH domain-containing protein</fullName>
    </recommendedName>
</protein>
<dbReference type="Gene3D" id="4.10.280.10">
    <property type="entry name" value="Helix-loop-helix DNA-binding domain"/>
    <property type="match status" value="1"/>
</dbReference>
<dbReference type="GO" id="GO:0003700">
    <property type="term" value="F:DNA-binding transcription factor activity"/>
    <property type="evidence" value="ECO:0007669"/>
    <property type="project" value="InterPro"/>
</dbReference>
<proteinExistence type="predicted"/>
<dbReference type="InterPro" id="IPR036638">
    <property type="entry name" value="HLH_DNA-bd_sf"/>
</dbReference>
<dbReference type="PANTHER" id="PTHR46412:SF6">
    <property type="entry name" value="TRANSCRIPTION FACTOR BIM2"/>
    <property type="match status" value="1"/>
</dbReference>
<evidence type="ECO:0000256" key="6">
    <source>
        <dbReference type="SAM" id="MobiDB-lite"/>
    </source>
</evidence>
<feature type="region of interest" description="Disordered" evidence="6">
    <location>
        <begin position="1"/>
        <end position="59"/>
    </location>
</feature>
<keyword evidence="2" id="KW-0805">Transcription regulation</keyword>
<organism evidence="8 9">
    <name type="scientific">Morus notabilis</name>
    <dbReference type="NCBI Taxonomy" id="981085"/>
    <lineage>
        <taxon>Eukaryota</taxon>
        <taxon>Viridiplantae</taxon>
        <taxon>Streptophyta</taxon>
        <taxon>Embryophyta</taxon>
        <taxon>Tracheophyta</taxon>
        <taxon>Spermatophyta</taxon>
        <taxon>Magnoliopsida</taxon>
        <taxon>eudicotyledons</taxon>
        <taxon>Gunneridae</taxon>
        <taxon>Pentapetalae</taxon>
        <taxon>rosids</taxon>
        <taxon>fabids</taxon>
        <taxon>Rosales</taxon>
        <taxon>Moraceae</taxon>
        <taxon>Moreae</taxon>
        <taxon>Morus</taxon>
    </lineage>
</organism>
<dbReference type="GO" id="GO:0005634">
    <property type="term" value="C:nucleus"/>
    <property type="evidence" value="ECO:0007669"/>
    <property type="project" value="UniProtKB-SubCell"/>
</dbReference>
<feature type="domain" description="BHLH" evidence="7">
    <location>
        <begin position="46"/>
        <end position="96"/>
    </location>
</feature>
<keyword evidence="4" id="KW-0804">Transcription</keyword>
<dbReference type="InterPro" id="IPR011598">
    <property type="entry name" value="bHLH_dom"/>
</dbReference>
<feature type="region of interest" description="Disordered" evidence="6">
    <location>
        <begin position="295"/>
        <end position="328"/>
    </location>
</feature>
<dbReference type="STRING" id="981085.W9QP19"/>
<evidence type="ECO:0000256" key="3">
    <source>
        <dbReference type="ARBA" id="ARBA00023125"/>
    </source>
</evidence>
<dbReference type="GO" id="GO:0006351">
    <property type="term" value="P:DNA-templated transcription"/>
    <property type="evidence" value="ECO:0007669"/>
    <property type="project" value="InterPro"/>
</dbReference>
<dbReference type="FunFam" id="4.10.280.10:FF:000093">
    <property type="entry name" value="BHLH domain class transcription factor"/>
    <property type="match status" value="1"/>
</dbReference>
<dbReference type="SMART" id="SM00353">
    <property type="entry name" value="HLH"/>
    <property type="match status" value="1"/>
</dbReference>
<evidence type="ECO:0000256" key="4">
    <source>
        <dbReference type="ARBA" id="ARBA00023163"/>
    </source>
</evidence>
<evidence type="ECO:0000313" key="9">
    <source>
        <dbReference type="Proteomes" id="UP000030645"/>
    </source>
</evidence>